<evidence type="ECO:0000313" key="3">
    <source>
        <dbReference type="Proteomes" id="UP000747399"/>
    </source>
</evidence>
<accession>A0A8J4BQU4</accession>
<feature type="compositionally biased region" description="Gly residues" evidence="1">
    <location>
        <begin position="106"/>
        <end position="116"/>
    </location>
</feature>
<dbReference type="EMBL" id="BNCO01000098">
    <property type="protein sequence ID" value="GIL67447.1"/>
    <property type="molecule type" value="Genomic_DNA"/>
</dbReference>
<dbReference type="AlphaFoldDB" id="A0A8J4BQU4"/>
<proteinExistence type="predicted"/>
<evidence type="ECO:0000256" key="1">
    <source>
        <dbReference type="SAM" id="MobiDB-lite"/>
    </source>
</evidence>
<sequence>MVNMFSFKCRTFAASVQRQAYAAPRVQTAAPRRSLTIVAGQAQSGNTATKRRLSGPPNLPPVDSNGGGGGGGDGWGWERTARNVAPNLFVLGLYFFLTSYGGDNFGGGGGGDGGMQPDGDRSGNNPHRNDPNRNQEQSARKEEEDSEEEEQHPRPRGSRLRRY</sequence>
<protein>
    <submittedName>
        <fullName evidence="2">Uncharacterized protein</fullName>
    </submittedName>
</protein>
<gene>
    <name evidence="2" type="ORF">Vafri_20833</name>
</gene>
<evidence type="ECO:0000313" key="2">
    <source>
        <dbReference type="EMBL" id="GIL67447.1"/>
    </source>
</evidence>
<name>A0A8J4BQU4_9CHLO</name>
<keyword evidence="3" id="KW-1185">Reference proteome</keyword>
<organism evidence="2 3">
    <name type="scientific">Volvox africanus</name>
    <dbReference type="NCBI Taxonomy" id="51714"/>
    <lineage>
        <taxon>Eukaryota</taxon>
        <taxon>Viridiplantae</taxon>
        <taxon>Chlorophyta</taxon>
        <taxon>core chlorophytes</taxon>
        <taxon>Chlorophyceae</taxon>
        <taxon>CS clade</taxon>
        <taxon>Chlamydomonadales</taxon>
        <taxon>Volvocaceae</taxon>
        <taxon>Volvox</taxon>
    </lineage>
</organism>
<feature type="compositionally biased region" description="Basic and acidic residues" evidence="1">
    <location>
        <begin position="127"/>
        <end position="143"/>
    </location>
</feature>
<dbReference type="Proteomes" id="UP000747399">
    <property type="component" value="Unassembled WGS sequence"/>
</dbReference>
<feature type="compositionally biased region" description="Basic residues" evidence="1">
    <location>
        <begin position="154"/>
        <end position="163"/>
    </location>
</feature>
<feature type="compositionally biased region" description="Gly residues" evidence="1">
    <location>
        <begin position="65"/>
        <end position="75"/>
    </location>
</feature>
<feature type="region of interest" description="Disordered" evidence="1">
    <location>
        <begin position="106"/>
        <end position="163"/>
    </location>
</feature>
<feature type="region of interest" description="Disordered" evidence="1">
    <location>
        <begin position="41"/>
        <end position="79"/>
    </location>
</feature>
<comment type="caution">
    <text evidence="2">The sequence shown here is derived from an EMBL/GenBank/DDBJ whole genome shotgun (WGS) entry which is preliminary data.</text>
</comment>
<reference evidence="2" key="1">
    <citation type="journal article" date="2021" name="Proc. Natl. Acad. Sci. U.S.A.">
        <title>Three genomes in the algal genus Volvox reveal the fate of a haploid sex-determining region after a transition to homothallism.</title>
        <authorList>
            <person name="Yamamoto K."/>
            <person name="Hamaji T."/>
            <person name="Kawai-Toyooka H."/>
            <person name="Matsuzaki R."/>
            <person name="Takahashi F."/>
            <person name="Nishimura Y."/>
            <person name="Kawachi M."/>
            <person name="Noguchi H."/>
            <person name="Minakuchi Y."/>
            <person name="Umen J.G."/>
            <person name="Toyoda A."/>
            <person name="Nozaki H."/>
        </authorList>
    </citation>
    <scope>NUCLEOTIDE SEQUENCE</scope>
    <source>
        <strain evidence="2">NIES-3780</strain>
    </source>
</reference>